<organism evidence="8 9">
    <name type="scientific">Pelomonas parva</name>
    <dbReference type="NCBI Taxonomy" id="3299032"/>
    <lineage>
        <taxon>Bacteria</taxon>
        <taxon>Pseudomonadati</taxon>
        <taxon>Pseudomonadota</taxon>
        <taxon>Betaproteobacteria</taxon>
        <taxon>Burkholderiales</taxon>
        <taxon>Sphaerotilaceae</taxon>
        <taxon>Roseateles</taxon>
    </lineage>
</organism>
<dbReference type="SUPFAM" id="SSF55073">
    <property type="entry name" value="Nucleotide cyclase"/>
    <property type="match status" value="1"/>
</dbReference>
<dbReference type="Gene3D" id="3.30.70.270">
    <property type="match status" value="1"/>
</dbReference>
<dbReference type="SUPFAM" id="SSF53822">
    <property type="entry name" value="Periplasmic binding protein-like I"/>
    <property type="match status" value="1"/>
</dbReference>
<keyword evidence="3" id="KW-0238">DNA-binding</keyword>
<dbReference type="RefSeq" id="WP_394480998.1">
    <property type="nucleotide sequence ID" value="NZ_JBIGHV010000006.1"/>
</dbReference>
<keyword evidence="9" id="KW-1185">Reference proteome</keyword>
<dbReference type="InterPro" id="IPR000160">
    <property type="entry name" value="GGDEF_dom"/>
</dbReference>
<dbReference type="InterPro" id="IPR050469">
    <property type="entry name" value="Diguanylate_Cyclase"/>
</dbReference>
<sequence length="754" mass="82304">MNCRSVAVIVDAYYPYHRGVIAGVLDVLEARGVATTLYVGKELDTPDWGRGLANQLYSQIDANLHDGTLVLASTVGKYVSDAELLRRLAPVSAKPLVLMARDVPGVPRVVVDDRAGMKQVMDHLITACGRRRFVLMSGLRGHPDSETRERAVRDALAEHGIDLREDHVAYGGFWSADARDGMQRIVDRSRDFDAVVCLNDPMAFAVIEVLQHAGIRVPEDVAVTGFDDTVDAQFNIPPLTTVRQPLEKIGRCAAEHLLDLVEGKAHTAERVVLGTELQVRRSCGAPVSQWLGGLMSRGDDEDGEEAQRVASLEAELLQAVRGPAQAAALRHEWETRLADALGRGDDQQALRTDVERAAERVARSLDETGRGRLNGLLAQMYPVFSAFEHFAYRLGHFHQLRHDRFASENVALIGSREDLPSVLDGCAWYIKNLGLARYFLATYEPAAPGTRRLARLRLASSPAAHVDDDEPYLASRLLPDSLAHELASGHLFVYPLCCADGEYGLILFEAPRDWDLDHEGFSGALSAALHQQHQRAALEAHASELEAKVQRRTEQLEREVDVRRRAEQALDAANQELRRLAFVDGLTGIANRAAFQQAIATEVAQHQRSGLPLGLILCDVDFFKRYNDHYGHVQGDECLTRVAQALQSAARRPRDVIARYGGEEFVLLLPETDAAGVQTVANTVREAVARLAIPHAGSEAAAHVTISLGAVSACPTAATTSGLLINAADQALYQAKAGGRNQVVMATTPDLAQP</sequence>
<keyword evidence="2" id="KW-0805">Transcription regulation</keyword>
<evidence type="ECO:0000313" key="8">
    <source>
        <dbReference type="EMBL" id="MFG6431722.1"/>
    </source>
</evidence>
<name>A0ABW7F512_9BURK</name>
<accession>A0ABW7F512</accession>
<evidence type="ECO:0000256" key="3">
    <source>
        <dbReference type="ARBA" id="ARBA00023125"/>
    </source>
</evidence>
<keyword evidence="6" id="KW-0175">Coiled coil</keyword>
<dbReference type="SMART" id="SM00267">
    <property type="entry name" value="GGDEF"/>
    <property type="match status" value="1"/>
</dbReference>
<evidence type="ECO:0000256" key="1">
    <source>
        <dbReference type="ARBA" id="ARBA00012528"/>
    </source>
</evidence>
<dbReference type="InterPro" id="IPR029787">
    <property type="entry name" value="Nucleotide_cyclase"/>
</dbReference>
<comment type="catalytic activity">
    <reaction evidence="5">
        <text>2 GTP = 3',3'-c-di-GMP + 2 diphosphate</text>
        <dbReference type="Rhea" id="RHEA:24898"/>
        <dbReference type="ChEBI" id="CHEBI:33019"/>
        <dbReference type="ChEBI" id="CHEBI:37565"/>
        <dbReference type="ChEBI" id="CHEBI:58805"/>
        <dbReference type="EC" id="2.7.7.65"/>
    </reaction>
</comment>
<gene>
    <name evidence="8" type="ORF">ACG00Y_17510</name>
</gene>
<dbReference type="EMBL" id="JBIGHV010000006">
    <property type="protein sequence ID" value="MFG6431722.1"/>
    <property type="molecule type" value="Genomic_DNA"/>
</dbReference>
<evidence type="ECO:0000313" key="9">
    <source>
        <dbReference type="Proteomes" id="UP001606210"/>
    </source>
</evidence>
<dbReference type="PROSITE" id="PS50887">
    <property type="entry name" value="GGDEF"/>
    <property type="match status" value="1"/>
</dbReference>
<keyword evidence="8" id="KW-0548">Nucleotidyltransferase</keyword>
<dbReference type="CDD" id="cd06267">
    <property type="entry name" value="PBP1_LacI_sugar_binding-like"/>
    <property type="match status" value="1"/>
</dbReference>
<dbReference type="Pfam" id="PF00990">
    <property type="entry name" value="GGDEF"/>
    <property type="match status" value="1"/>
</dbReference>
<dbReference type="InterPro" id="IPR028082">
    <property type="entry name" value="Peripla_BP_I"/>
</dbReference>
<dbReference type="InterPro" id="IPR046335">
    <property type="entry name" value="LacI/GalR-like_sensor"/>
</dbReference>
<dbReference type="Gene3D" id="3.40.50.2300">
    <property type="match status" value="2"/>
</dbReference>
<comment type="caution">
    <text evidence="8">The sequence shown here is derived from an EMBL/GenBank/DDBJ whole genome shotgun (WGS) entry which is preliminary data.</text>
</comment>
<keyword evidence="4" id="KW-0804">Transcription</keyword>
<evidence type="ECO:0000256" key="5">
    <source>
        <dbReference type="ARBA" id="ARBA00034247"/>
    </source>
</evidence>
<dbReference type="PANTHER" id="PTHR45138">
    <property type="entry name" value="REGULATORY COMPONENTS OF SENSORY TRANSDUCTION SYSTEM"/>
    <property type="match status" value="1"/>
</dbReference>
<dbReference type="GO" id="GO:0052621">
    <property type="term" value="F:diguanylate cyclase activity"/>
    <property type="evidence" value="ECO:0007669"/>
    <property type="project" value="UniProtKB-EC"/>
</dbReference>
<dbReference type="EC" id="2.7.7.65" evidence="1"/>
<dbReference type="Pfam" id="PF13377">
    <property type="entry name" value="Peripla_BP_3"/>
    <property type="match status" value="1"/>
</dbReference>
<dbReference type="PANTHER" id="PTHR45138:SF9">
    <property type="entry name" value="DIGUANYLATE CYCLASE DGCM-RELATED"/>
    <property type="match status" value="1"/>
</dbReference>
<evidence type="ECO:0000256" key="6">
    <source>
        <dbReference type="SAM" id="Coils"/>
    </source>
</evidence>
<dbReference type="InterPro" id="IPR043128">
    <property type="entry name" value="Rev_trsase/Diguanyl_cyclase"/>
</dbReference>
<dbReference type="NCBIfam" id="TIGR00254">
    <property type="entry name" value="GGDEF"/>
    <property type="match status" value="1"/>
</dbReference>
<evidence type="ECO:0000256" key="2">
    <source>
        <dbReference type="ARBA" id="ARBA00023015"/>
    </source>
</evidence>
<feature type="domain" description="GGDEF" evidence="7">
    <location>
        <begin position="611"/>
        <end position="748"/>
    </location>
</feature>
<evidence type="ECO:0000259" key="7">
    <source>
        <dbReference type="PROSITE" id="PS50887"/>
    </source>
</evidence>
<proteinExistence type="predicted"/>
<dbReference type="Proteomes" id="UP001606210">
    <property type="component" value="Unassembled WGS sequence"/>
</dbReference>
<reference evidence="8 9" key="1">
    <citation type="submission" date="2024-08" db="EMBL/GenBank/DDBJ databases">
        <authorList>
            <person name="Lu H."/>
        </authorList>
    </citation>
    <scope>NUCLEOTIDE SEQUENCE [LARGE SCALE GENOMIC DNA]</scope>
    <source>
        <strain evidence="8 9">LYH14W</strain>
    </source>
</reference>
<keyword evidence="8" id="KW-0808">Transferase</keyword>
<evidence type="ECO:0000256" key="4">
    <source>
        <dbReference type="ARBA" id="ARBA00023163"/>
    </source>
</evidence>
<feature type="coiled-coil region" evidence="6">
    <location>
        <begin position="535"/>
        <end position="583"/>
    </location>
</feature>
<dbReference type="CDD" id="cd01949">
    <property type="entry name" value="GGDEF"/>
    <property type="match status" value="1"/>
</dbReference>
<protein>
    <recommendedName>
        <fullName evidence="1">diguanylate cyclase</fullName>
        <ecNumber evidence="1">2.7.7.65</ecNumber>
    </recommendedName>
</protein>